<sequence length="797" mass="90118">MTDAPQSAIIKAKPISHGLDTFRESAQLLSQELRTSSFTTQLGRVDNESFRDHALDLVSALQILPASRLLPSTSGGKNLFNDLSRLNLAINSGDFDIGRVIPLLRAALNNASDDVIWKEVYDLLTEPTLTNDVAPSTPPPSGPPRTASFQQTPWSFNTGSFADTSDLRRNVDPIFRDEVEDNIKIDHPDVFGTFFGQTPKLREMTLAVLQSCKEQQPSLFQEDIGWKEWPEQCEETAVLQFLRRHVDQFLRFADDHGFRPLKYRRYITTPNKPIPGSMSKRNLDVGLAYTSSREVEESDEERYDSSHILIPGELKSNPREDNHSSTWFDLVRYAREIFSAQDTRRFVLGFTLCGPILRLWEFDQLGVVGSSPFNINKDGGMFVSVVLGCLWMSEEDLGFDPTVVEDNGRYIQIQQNGSTERVWLEELMRRQRSVAGRATTCWRGSLRDESGRELVIKDSWECEERPEEGLLLKEATESGVKNVARYYYHETVVTNGEVDDVLMNVRKGLRDNAGRNPLRQRRAAHPEAIASAAAASSFGANRGRSRSSSRTLTRKRSSSRTQASMPPPKRSCSDSPVKQDIYQRKSRVHRRIYEASSPRGILTGLIGGIKGHESLLNANILHRDISIGNVMLNMAENDGFLIDLDLSIKTDRKDASGAPSKTGTKVFMAIGALYGEDHNFMHDLESFFWVLFWVCMHCTGPGGHRRVSRFQAWNFESTENLAKIKKGSVDEEDKFAKEVDENVTTYCASLIPCIKELRKVVFPGGKRWLKEDRLLYDRMKSILQQASNILDTPNEYR</sequence>
<feature type="region of interest" description="Disordered" evidence="4">
    <location>
        <begin position="533"/>
        <end position="585"/>
    </location>
</feature>
<evidence type="ECO:0000256" key="2">
    <source>
        <dbReference type="ARBA" id="ARBA00047899"/>
    </source>
</evidence>
<evidence type="ECO:0000313" key="7">
    <source>
        <dbReference type="Proteomes" id="UP000799444"/>
    </source>
</evidence>
<evidence type="ECO:0000313" key="6">
    <source>
        <dbReference type="EMBL" id="KAF2728375.1"/>
    </source>
</evidence>
<dbReference type="PANTHER" id="PTHR38248">
    <property type="entry name" value="FUNK1 6"/>
    <property type="match status" value="1"/>
</dbReference>
<dbReference type="Gene3D" id="1.10.510.10">
    <property type="entry name" value="Transferase(Phosphotransferase) domain 1"/>
    <property type="match status" value="1"/>
</dbReference>
<proteinExistence type="predicted"/>
<dbReference type="Pfam" id="PF17667">
    <property type="entry name" value="Pkinase_fungal"/>
    <property type="match status" value="1"/>
</dbReference>
<dbReference type="Proteomes" id="UP000799444">
    <property type="component" value="Unassembled WGS sequence"/>
</dbReference>
<evidence type="ECO:0000256" key="3">
    <source>
        <dbReference type="ARBA" id="ARBA00048679"/>
    </source>
</evidence>
<comment type="catalytic activity">
    <reaction evidence="3">
        <text>L-seryl-[protein] + ATP = O-phospho-L-seryl-[protein] + ADP + H(+)</text>
        <dbReference type="Rhea" id="RHEA:17989"/>
        <dbReference type="Rhea" id="RHEA-COMP:9863"/>
        <dbReference type="Rhea" id="RHEA-COMP:11604"/>
        <dbReference type="ChEBI" id="CHEBI:15378"/>
        <dbReference type="ChEBI" id="CHEBI:29999"/>
        <dbReference type="ChEBI" id="CHEBI:30616"/>
        <dbReference type="ChEBI" id="CHEBI:83421"/>
        <dbReference type="ChEBI" id="CHEBI:456216"/>
        <dbReference type="EC" id="2.7.11.1"/>
    </reaction>
</comment>
<feature type="region of interest" description="Disordered" evidence="4">
    <location>
        <begin position="129"/>
        <end position="161"/>
    </location>
</feature>
<organism evidence="6 7">
    <name type="scientific">Polyplosphaeria fusca</name>
    <dbReference type="NCBI Taxonomy" id="682080"/>
    <lineage>
        <taxon>Eukaryota</taxon>
        <taxon>Fungi</taxon>
        <taxon>Dikarya</taxon>
        <taxon>Ascomycota</taxon>
        <taxon>Pezizomycotina</taxon>
        <taxon>Dothideomycetes</taxon>
        <taxon>Pleosporomycetidae</taxon>
        <taxon>Pleosporales</taxon>
        <taxon>Tetraplosphaeriaceae</taxon>
        <taxon>Polyplosphaeria</taxon>
    </lineage>
</organism>
<feature type="compositionally biased region" description="Polar residues" evidence="4">
    <location>
        <begin position="147"/>
        <end position="161"/>
    </location>
</feature>
<dbReference type="InterPro" id="IPR040976">
    <property type="entry name" value="Pkinase_fungal"/>
</dbReference>
<feature type="compositionally biased region" description="Basic residues" evidence="4">
    <location>
        <begin position="543"/>
        <end position="558"/>
    </location>
</feature>
<name>A0A9P4QL83_9PLEO</name>
<keyword evidence="7" id="KW-1185">Reference proteome</keyword>
<dbReference type="PROSITE" id="PS00109">
    <property type="entry name" value="PROTEIN_KINASE_TYR"/>
    <property type="match status" value="1"/>
</dbReference>
<dbReference type="EC" id="2.7.11.1" evidence="1"/>
<reference evidence="6" key="1">
    <citation type="journal article" date="2020" name="Stud. Mycol.">
        <title>101 Dothideomycetes genomes: a test case for predicting lifestyles and emergence of pathogens.</title>
        <authorList>
            <person name="Haridas S."/>
            <person name="Albert R."/>
            <person name="Binder M."/>
            <person name="Bloem J."/>
            <person name="Labutti K."/>
            <person name="Salamov A."/>
            <person name="Andreopoulos B."/>
            <person name="Baker S."/>
            <person name="Barry K."/>
            <person name="Bills G."/>
            <person name="Bluhm B."/>
            <person name="Cannon C."/>
            <person name="Castanera R."/>
            <person name="Culley D."/>
            <person name="Daum C."/>
            <person name="Ezra D."/>
            <person name="Gonzalez J."/>
            <person name="Henrissat B."/>
            <person name="Kuo A."/>
            <person name="Liang C."/>
            <person name="Lipzen A."/>
            <person name="Lutzoni F."/>
            <person name="Magnuson J."/>
            <person name="Mondo S."/>
            <person name="Nolan M."/>
            <person name="Ohm R."/>
            <person name="Pangilinan J."/>
            <person name="Park H.-J."/>
            <person name="Ramirez L."/>
            <person name="Alfaro M."/>
            <person name="Sun H."/>
            <person name="Tritt A."/>
            <person name="Yoshinaga Y."/>
            <person name="Zwiers L.-H."/>
            <person name="Turgeon B."/>
            <person name="Goodwin S."/>
            <person name="Spatafora J."/>
            <person name="Crous P."/>
            <person name="Grigoriev I."/>
        </authorList>
    </citation>
    <scope>NUCLEOTIDE SEQUENCE</scope>
    <source>
        <strain evidence="6">CBS 125425</strain>
    </source>
</reference>
<dbReference type="GO" id="GO:0004674">
    <property type="term" value="F:protein serine/threonine kinase activity"/>
    <property type="evidence" value="ECO:0007669"/>
    <property type="project" value="UniProtKB-EC"/>
</dbReference>
<evidence type="ECO:0000256" key="1">
    <source>
        <dbReference type="ARBA" id="ARBA00012513"/>
    </source>
</evidence>
<evidence type="ECO:0000256" key="4">
    <source>
        <dbReference type="SAM" id="MobiDB-lite"/>
    </source>
</evidence>
<dbReference type="AlphaFoldDB" id="A0A9P4QL83"/>
<gene>
    <name evidence="6" type="ORF">EJ04DRAFT_591689</name>
</gene>
<dbReference type="EMBL" id="ML996283">
    <property type="protein sequence ID" value="KAF2728375.1"/>
    <property type="molecule type" value="Genomic_DNA"/>
</dbReference>
<protein>
    <recommendedName>
        <fullName evidence="1">non-specific serine/threonine protein kinase</fullName>
        <ecNumber evidence="1">2.7.11.1</ecNumber>
    </recommendedName>
</protein>
<feature type="domain" description="Fungal-type protein kinase" evidence="5">
    <location>
        <begin position="284"/>
        <end position="695"/>
    </location>
</feature>
<dbReference type="InterPro" id="IPR008266">
    <property type="entry name" value="Tyr_kinase_AS"/>
</dbReference>
<feature type="compositionally biased region" description="Low complexity" evidence="4">
    <location>
        <begin position="533"/>
        <end position="542"/>
    </location>
</feature>
<evidence type="ECO:0000259" key="5">
    <source>
        <dbReference type="Pfam" id="PF17667"/>
    </source>
</evidence>
<comment type="caution">
    <text evidence="6">The sequence shown here is derived from an EMBL/GenBank/DDBJ whole genome shotgun (WGS) entry which is preliminary data.</text>
</comment>
<accession>A0A9P4QL83</accession>
<comment type="catalytic activity">
    <reaction evidence="2">
        <text>L-threonyl-[protein] + ATP = O-phospho-L-threonyl-[protein] + ADP + H(+)</text>
        <dbReference type="Rhea" id="RHEA:46608"/>
        <dbReference type="Rhea" id="RHEA-COMP:11060"/>
        <dbReference type="Rhea" id="RHEA-COMP:11605"/>
        <dbReference type="ChEBI" id="CHEBI:15378"/>
        <dbReference type="ChEBI" id="CHEBI:30013"/>
        <dbReference type="ChEBI" id="CHEBI:30616"/>
        <dbReference type="ChEBI" id="CHEBI:61977"/>
        <dbReference type="ChEBI" id="CHEBI:456216"/>
        <dbReference type="EC" id="2.7.11.1"/>
    </reaction>
</comment>
<dbReference type="SUPFAM" id="SSF56112">
    <property type="entry name" value="Protein kinase-like (PK-like)"/>
    <property type="match status" value="1"/>
</dbReference>
<dbReference type="InterPro" id="IPR011009">
    <property type="entry name" value="Kinase-like_dom_sf"/>
</dbReference>
<dbReference type="OrthoDB" id="5584477at2759"/>
<dbReference type="PANTHER" id="PTHR38248:SF2">
    <property type="entry name" value="FUNK1 11"/>
    <property type="match status" value="1"/>
</dbReference>